<keyword evidence="2" id="KW-0472">Membrane</keyword>
<dbReference type="EMBL" id="JARRAG010000001">
    <property type="protein sequence ID" value="MDG3003501.1"/>
    <property type="molecule type" value="Genomic_DNA"/>
</dbReference>
<feature type="transmembrane region" description="Helical" evidence="2">
    <location>
        <begin position="178"/>
        <end position="196"/>
    </location>
</feature>
<evidence type="ECO:0000256" key="1">
    <source>
        <dbReference type="SAM" id="MobiDB-lite"/>
    </source>
</evidence>
<gene>
    <name evidence="4" type="ORF">PZE19_06965</name>
</gene>
<dbReference type="GO" id="GO:0016757">
    <property type="term" value="F:glycosyltransferase activity"/>
    <property type="evidence" value="ECO:0007669"/>
    <property type="project" value="UniProtKB-KW"/>
</dbReference>
<accession>A0ABT6F7C9</accession>
<evidence type="ECO:0000313" key="4">
    <source>
        <dbReference type="EMBL" id="MDG3003501.1"/>
    </source>
</evidence>
<evidence type="ECO:0000313" key="5">
    <source>
        <dbReference type="Proteomes" id="UP001216907"/>
    </source>
</evidence>
<protein>
    <submittedName>
        <fullName evidence="4">Glycosyltransferase family 39 protein</fullName>
        <ecNumber evidence="4">2.4.-.-</ecNumber>
    </submittedName>
</protein>
<feature type="compositionally biased region" description="Polar residues" evidence="1">
    <location>
        <begin position="1"/>
        <end position="10"/>
    </location>
</feature>
<dbReference type="InterPro" id="IPR038731">
    <property type="entry name" value="RgtA/B/C-like"/>
</dbReference>
<dbReference type="Pfam" id="PF13231">
    <property type="entry name" value="PMT_2"/>
    <property type="match status" value="1"/>
</dbReference>
<evidence type="ECO:0000259" key="3">
    <source>
        <dbReference type="Pfam" id="PF13231"/>
    </source>
</evidence>
<feature type="domain" description="Glycosyltransferase RgtA/B/C/D-like" evidence="3">
    <location>
        <begin position="106"/>
        <end position="261"/>
    </location>
</feature>
<feature type="region of interest" description="Disordered" evidence="1">
    <location>
        <begin position="1"/>
        <end position="25"/>
    </location>
</feature>
<keyword evidence="4" id="KW-0328">Glycosyltransferase</keyword>
<feature type="transmembrane region" description="Helical" evidence="2">
    <location>
        <begin position="208"/>
        <end position="235"/>
    </location>
</feature>
<proteinExistence type="predicted"/>
<evidence type="ECO:0000256" key="2">
    <source>
        <dbReference type="SAM" id="Phobius"/>
    </source>
</evidence>
<keyword evidence="2" id="KW-0812">Transmembrane</keyword>
<dbReference type="RefSeq" id="WP_277859851.1">
    <property type="nucleotide sequence ID" value="NZ_JARRAG010000001.1"/>
</dbReference>
<dbReference type="EC" id="2.4.-.-" evidence="4"/>
<sequence>MEPETTSQTRRSGEPASVAPSRSRPRRRIIASRGESTSTQVTFGPADPRLLNRGVWAFIALGVVVRMLRYAQNLPFWSDECFLAVNFIRRGFLELAGPLDNGQVCPLAFLWIERAAVLAMGFSEWSLRLFPLLCGMTSVVLFERVARRCLSGLSLQAAVAILAVSVHPIRHAAEAKPYASDLLVGLVLLAPAAAWLDHREGPRRLWILFCLLPPAVAVSNPAVFVAGGILVALFWPVWRSGRWKDRGALTCCGLLLLGLFAIFHVGFGGVQSAAALDGLRRYWGPGFPPLEDPLNLPDWMLSALTGSVFAYPGGGARGASAATFIACIAGSVTLIRRGRGAMVVALTAPLGLNLIAAAVQRYPFGPEARLAQYAAPGIVLLAGAGVGSLLETVRRSRLREALIYAGVVGLVACALAPQIMSWRRPYRMLHDREARDFARSFWPEVSRGSVVACAHLDFGLGRPGAWEGRRAWYLCNQAVASPRRRASGGPRLDEVSSDRPLRCVVFDEEPSDPEVIAWLARMRRDFQLRSTRSVPVRSTYGDDLRSIVETWRIYEFTPASLRVADPVAIQGDLER</sequence>
<reference evidence="4 5" key="1">
    <citation type="submission" date="2023-03" db="EMBL/GenBank/DDBJ databases">
        <title>Paludisphaera mucosa sp. nov. a novel planctomycete from northern fen.</title>
        <authorList>
            <person name="Ivanova A."/>
        </authorList>
    </citation>
    <scope>NUCLEOTIDE SEQUENCE [LARGE SCALE GENOMIC DNA]</scope>
    <source>
        <strain evidence="4 5">Pla2</strain>
    </source>
</reference>
<keyword evidence="4" id="KW-0808">Transferase</keyword>
<feature type="transmembrane region" description="Helical" evidence="2">
    <location>
        <begin position="371"/>
        <end position="390"/>
    </location>
</feature>
<name>A0ABT6F7C9_9BACT</name>
<organism evidence="4 5">
    <name type="scientific">Paludisphaera mucosa</name>
    <dbReference type="NCBI Taxonomy" id="3030827"/>
    <lineage>
        <taxon>Bacteria</taxon>
        <taxon>Pseudomonadati</taxon>
        <taxon>Planctomycetota</taxon>
        <taxon>Planctomycetia</taxon>
        <taxon>Isosphaerales</taxon>
        <taxon>Isosphaeraceae</taxon>
        <taxon>Paludisphaera</taxon>
    </lineage>
</organism>
<feature type="transmembrane region" description="Helical" evidence="2">
    <location>
        <begin position="402"/>
        <end position="422"/>
    </location>
</feature>
<keyword evidence="5" id="KW-1185">Reference proteome</keyword>
<keyword evidence="2" id="KW-1133">Transmembrane helix</keyword>
<feature type="transmembrane region" description="Helical" evidence="2">
    <location>
        <begin position="340"/>
        <end position="359"/>
    </location>
</feature>
<feature type="transmembrane region" description="Helical" evidence="2">
    <location>
        <begin position="247"/>
        <end position="270"/>
    </location>
</feature>
<dbReference type="Proteomes" id="UP001216907">
    <property type="component" value="Unassembled WGS sequence"/>
</dbReference>
<comment type="caution">
    <text evidence="4">The sequence shown here is derived from an EMBL/GenBank/DDBJ whole genome shotgun (WGS) entry which is preliminary data.</text>
</comment>